<dbReference type="RefSeq" id="WP_227181225.1">
    <property type="nucleotide sequence ID" value="NZ_JAJBZT010000006.1"/>
</dbReference>
<feature type="non-terminal residue" evidence="1">
    <location>
        <position position="279"/>
    </location>
</feature>
<accession>A0ABS8D8B1</accession>
<dbReference type="NCBIfam" id="TIGR01965">
    <property type="entry name" value="VCBS_repeat"/>
    <property type="match status" value="1"/>
</dbReference>
<dbReference type="EMBL" id="JAJBZT010000006">
    <property type="protein sequence ID" value="MCB6184416.1"/>
    <property type="molecule type" value="Genomic_DNA"/>
</dbReference>
<dbReference type="InterPro" id="IPR010221">
    <property type="entry name" value="VCBS_dom"/>
</dbReference>
<gene>
    <name evidence="1" type="ORF">LIN78_12755</name>
</gene>
<evidence type="ECO:0000313" key="2">
    <source>
        <dbReference type="Proteomes" id="UP001165395"/>
    </source>
</evidence>
<evidence type="ECO:0000313" key="1">
    <source>
        <dbReference type="EMBL" id="MCB6184416.1"/>
    </source>
</evidence>
<reference evidence="1" key="1">
    <citation type="submission" date="2021-10" db="EMBL/GenBank/DDBJ databases">
        <title>The complete genome sequence of Leeia sp. TBRC 13508.</title>
        <authorList>
            <person name="Charoenyingcharoen P."/>
            <person name="Yukphan P."/>
        </authorList>
    </citation>
    <scope>NUCLEOTIDE SEQUENCE</scope>
    <source>
        <strain evidence="1">TBRC 13508</strain>
    </source>
</reference>
<sequence>MAETTSIKSTLVITFLKGNVIVKDENGNEHVAKLGEVLTVGEMLVTGSDGQVELKSPDGGEPVVLAENKELLIEANIFGVNVDPTENAIAQLNQESQSIIDALNKGVDLTADLDPTAAGLNAGDSAEDGHGFVRLLRIVEELGKQSFQYNITTSQPTDDIPPGSGVNQTSDSILVPAANTDVNSIQEDGSNPIKGNVLSNDYLGSNPSTQPVSSAGTFTGAYGSLLLNADGSYTYTLDNQNATVNALNDGQSIHDVFSYTLTDSQGNTSTANLDITING</sequence>
<protein>
    <submittedName>
        <fullName evidence="1">Retention module-containing protein</fullName>
    </submittedName>
</protein>
<dbReference type="InterPro" id="IPR047777">
    <property type="entry name" value="LapA-like_RM"/>
</dbReference>
<keyword evidence="2" id="KW-1185">Reference proteome</keyword>
<dbReference type="Proteomes" id="UP001165395">
    <property type="component" value="Unassembled WGS sequence"/>
</dbReference>
<comment type="caution">
    <text evidence="1">The sequence shown here is derived from an EMBL/GenBank/DDBJ whole genome shotgun (WGS) entry which is preliminary data.</text>
</comment>
<name>A0ABS8D8B1_9NEIS</name>
<organism evidence="1 2">
    <name type="scientific">Leeia speluncae</name>
    <dbReference type="NCBI Taxonomy" id="2884804"/>
    <lineage>
        <taxon>Bacteria</taxon>
        <taxon>Pseudomonadati</taxon>
        <taxon>Pseudomonadota</taxon>
        <taxon>Betaproteobacteria</taxon>
        <taxon>Neisseriales</taxon>
        <taxon>Leeiaceae</taxon>
        <taxon>Leeia</taxon>
    </lineage>
</organism>
<dbReference type="Pfam" id="PF17963">
    <property type="entry name" value="Big_9"/>
    <property type="match status" value="1"/>
</dbReference>
<dbReference type="Gene3D" id="2.60.40.10">
    <property type="entry name" value="Immunoglobulins"/>
    <property type="match status" value="1"/>
</dbReference>
<dbReference type="InterPro" id="IPR013783">
    <property type="entry name" value="Ig-like_fold"/>
</dbReference>
<proteinExistence type="predicted"/>
<dbReference type="NCBIfam" id="NF033682">
    <property type="entry name" value="retention_LapA"/>
    <property type="match status" value="1"/>
</dbReference>